<keyword evidence="3" id="KW-0862">Zinc</keyword>
<evidence type="ECO:0000256" key="2">
    <source>
        <dbReference type="ARBA" id="ARBA00022771"/>
    </source>
</evidence>
<protein>
    <submittedName>
        <fullName evidence="6">Zinc finger, C3HC4 type (RING finger) containing protein, putative</fullName>
    </submittedName>
</protein>
<dbReference type="PROSITE" id="PS50089">
    <property type="entry name" value="ZF_RING_2"/>
    <property type="match status" value="1"/>
</dbReference>
<dbReference type="EMBL" id="LR877157">
    <property type="protein sequence ID" value="CAD2219136.1"/>
    <property type="molecule type" value="Genomic_DNA"/>
</dbReference>
<dbReference type="SUPFAM" id="SSF57850">
    <property type="entry name" value="RING/U-box"/>
    <property type="match status" value="1"/>
</dbReference>
<dbReference type="InterPro" id="IPR013083">
    <property type="entry name" value="Znf_RING/FYVE/PHD"/>
</dbReference>
<dbReference type="GO" id="GO:0008270">
    <property type="term" value="F:zinc ion binding"/>
    <property type="evidence" value="ECO:0007669"/>
    <property type="project" value="UniProtKB-KW"/>
</dbReference>
<keyword evidence="7" id="KW-1185">Reference proteome</keyword>
<gene>
    <name evidence="6" type="ORF">ADEAN_000662900</name>
</gene>
<evidence type="ECO:0000313" key="7">
    <source>
        <dbReference type="Proteomes" id="UP000515908"/>
    </source>
</evidence>
<dbReference type="Proteomes" id="UP000515908">
    <property type="component" value="Chromosome 13"/>
</dbReference>
<dbReference type="PANTHER" id="PTHR25464">
    <property type="entry name" value="TRIPARTITE MOTIF-CONTAINING PROTEIN 2-LIKE PROTEIN"/>
    <property type="match status" value="1"/>
</dbReference>
<feature type="domain" description="RING-type" evidence="5">
    <location>
        <begin position="269"/>
        <end position="309"/>
    </location>
</feature>
<accession>A0A7G2CHA5</accession>
<evidence type="ECO:0000256" key="1">
    <source>
        <dbReference type="ARBA" id="ARBA00022723"/>
    </source>
</evidence>
<reference evidence="6 7" key="1">
    <citation type="submission" date="2020-08" db="EMBL/GenBank/DDBJ databases">
        <authorList>
            <person name="Newling K."/>
            <person name="Davey J."/>
            <person name="Forrester S."/>
        </authorList>
    </citation>
    <scope>NUCLEOTIDE SEQUENCE [LARGE SCALE GENOMIC DNA]</scope>
    <source>
        <strain evidence="7">Crithidia deanei Carvalho (ATCC PRA-265)</strain>
    </source>
</reference>
<dbReference type="PROSITE" id="PS00518">
    <property type="entry name" value="ZF_RING_1"/>
    <property type="match status" value="1"/>
</dbReference>
<sequence length="383" mass="43321">MSSLLSDNEDAQHLDLFLVNFPDTDTHVKLRKQANGIFKVFDLDVESGEEGEEYDDEDGGGRHRRNNKYHNRIHGLFGDKQNSLSDSEPEDIKGFDINEEKLTERFNLEAREELADLFAQRRKLLGEVTEQKVLLQSFTKDIYHLSKGKDGMDSEFFAIELTKDVNRFAREHQLRLSRMLETATAENIEEVADGFLSRFGKGRPDARDVGTQVTDQDLGYMDEGVQQAESRLNDLYFHEKGLIDAIKLATVAVANIMSFHASLELESTCKECFYIFESPRTLWPCGHTFCLPCLSGMYNRNEELICAECGSLCETGYTPNLTIELVSNYQLIREVNPTGAAPKGKGKTIESVLRNLLADLVSTQHNYTVPAVPSKSPQRISFE</sequence>
<evidence type="ECO:0000256" key="3">
    <source>
        <dbReference type="ARBA" id="ARBA00022833"/>
    </source>
</evidence>
<keyword evidence="1" id="KW-0479">Metal-binding</keyword>
<dbReference type="PANTHER" id="PTHR25464:SF2">
    <property type="entry name" value="RING-TYPE DOMAIN-CONTAINING PROTEIN"/>
    <property type="match status" value="1"/>
</dbReference>
<dbReference type="Pfam" id="PF00097">
    <property type="entry name" value="zf-C3HC4"/>
    <property type="match status" value="1"/>
</dbReference>
<dbReference type="InterPro" id="IPR001841">
    <property type="entry name" value="Znf_RING"/>
</dbReference>
<dbReference type="Gene3D" id="3.30.40.10">
    <property type="entry name" value="Zinc/RING finger domain, C3HC4 (zinc finger)"/>
    <property type="match status" value="1"/>
</dbReference>
<proteinExistence type="predicted"/>
<evidence type="ECO:0000256" key="4">
    <source>
        <dbReference type="PROSITE-ProRule" id="PRU00175"/>
    </source>
</evidence>
<organism evidence="6 7">
    <name type="scientific">Angomonas deanei</name>
    <dbReference type="NCBI Taxonomy" id="59799"/>
    <lineage>
        <taxon>Eukaryota</taxon>
        <taxon>Discoba</taxon>
        <taxon>Euglenozoa</taxon>
        <taxon>Kinetoplastea</taxon>
        <taxon>Metakinetoplastina</taxon>
        <taxon>Trypanosomatida</taxon>
        <taxon>Trypanosomatidae</taxon>
        <taxon>Strigomonadinae</taxon>
        <taxon>Angomonas</taxon>
    </lineage>
</organism>
<evidence type="ECO:0000259" key="5">
    <source>
        <dbReference type="PROSITE" id="PS50089"/>
    </source>
</evidence>
<evidence type="ECO:0000313" key="6">
    <source>
        <dbReference type="EMBL" id="CAD2219136.1"/>
    </source>
</evidence>
<dbReference type="InterPro" id="IPR017907">
    <property type="entry name" value="Znf_RING_CS"/>
</dbReference>
<dbReference type="InterPro" id="IPR018957">
    <property type="entry name" value="Znf_C3HC4_RING-type"/>
</dbReference>
<dbReference type="VEuPathDB" id="TriTrypDB:ADEAN_000662900"/>
<keyword evidence="2 4" id="KW-0863">Zinc-finger</keyword>
<dbReference type="AlphaFoldDB" id="A0A7G2CHA5"/>
<name>A0A7G2CHA5_9TRYP</name>